<dbReference type="PANTHER" id="PTHR22803">
    <property type="entry name" value="MANNOSE, PHOSPHOLIPASE, LECTIN RECEPTOR RELATED"/>
    <property type="match status" value="1"/>
</dbReference>
<comment type="caution">
    <text evidence="3">The sequence shown here is derived from an EMBL/GenBank/DDBJ whole genome shotgun (WGS) entry which is preliminary data.</text>
</comment>
<evidence type="ECO:0000313" key="3">
    <source>
        <dbReference type="EMBL" id="RWR99960.1"/>
    </source>
</evidence>
<gene>
    <name evidence="3" type="ORF">B4U79_18727</name>
</gene>
<dbReference type="InterPro" id="IPR001304">
    <property type="entry name" value="C-type_lectin-like"/>
</dbReference>
<name>A0A443QAB0_9ACAR</name>
<dbReference type="InterPro" id="IPR016186">
    <property type="entry name" value="C-type_lectin-like/link_sf"/>
</dbReference>
<proteinExistence type="predicted"/>
<dbReference type="STRING" id="1965070.A0A443QAB0"/>
<dbReference type="Proteomes" id="UP000285301">
    <property type="component" value="Unassembled WGS sequence"/>
</dbReference>
<dbReference type="InterPro" id="IPR050111">
    <property type="entry name" value="C-type_lectin/snaclec_domain"/>
</dbReference>
<dbReference type="EMBL" id="NCKU01012902">
    <property type="protein sequence ID" value="RWR99960.1"/>
    <property type="molecule type" value="Genomic_DNA"/>
</dbReference>
<dbReference type="Pfam" id="PF00059">
    <property type="entry name" value="Lectin_C"/>
    <property type="match status" value="1"/>
</dbReference>
<dbReference type="SMART" id="SM00034">
    <property type="entry name" value="CLECT"/>
    <property type="match status" value="1"/>
</dbReference>
<organism evidence="3 4">
    <name type="scientific">Dinothrombium tinctorium</name>
    <dbReference type="NCBI Taxonomy" id="1965070"/>
    <lineage>
        <taxon>Eukaryota</taxon>
        <taxon>Metazoa</taxon>
        <taxon>Ecdysozoa</taxon>
        <taxon>Arthropoda</taxon>
        <taxon>Chelicerata</taxon>
        <taxon>Arachnida</taxon>
        <taxon>Acari</taxon>
        <taxon>Acariformes</taxon>
        <taxon>Trombidiformes</taxon>
        <taxon>Prostigmata</taxon>
        <taxon>Anystina</taxon>
        <taxon>Parasitengona</taxon>
        <taxon>Trombidioidea</taxon>
        <taxon>Trombidiidae</taxon>
        <taxon>Dinothrombium</taxon>
    </lineage>
</organism>
<dbReference type="InterPro" id="IPR016187">
    <property type="entry name" value="CTDL_fold"/>
</dbReference>
<evidence type="ECO:0000256" key="1">
    <source>
        <dbReference type="SAM" id="SignalP"/>
    </source>
</evidence>
<evidence type="ECO:0000259" key="2">
    <source>
        <dbReference type="PROSITE" id="PS50041"/>
    </source>
</evidence>
<dbReference type="Gene3D" id="3.10.100.10">
    <property type="entry name" value="Mannose-Binding Protein A, subunit A"/>
    <property type="match status" value="1"/>
</dbReference>
<dbReference type="AlphaFoldDB" id="A0A443QAB0"/>
<evidence type="ECO:0000313" key="4">
    <source>
        <dbReference type="Proteomes" id="UP000285301"/>
    </source>
</evidence>
<protein>
    <submittedName>
        <fullName evidence="3">Collectin-12-like protein</fullName>
    </submittedName>
</protein>
<feature type="chain" id="PRO_5019210235" evidence="1">
    <location>
        <begin position="21"/>
        <end position="217"/>
    </location>
</feature>
<dbReference type="SUPFAM" id="SSF56436">
    <property type="entry name" value="C-type lectin-like"/>
    <property type="match status" value="1"/>
</dbReference>
<keyword evidence="4" id="KW-1185">Reference proteome</keyword>
<dbReference type="PROSITE" id="PS50041">
    <property type="entry name" value="C_TYPE_LECTIN_2"/>
    <property type="match status" value="1"/>
</dbReference>
<sequence length="217" mass="25552">MNFTLKIIIFVLIFKTSVDSYCATDWIFFNNKCFISNKTAVRARENYQWCQSINASMVKIESENENNFMTILARGTHESGGFWLGAIHLLNRSKEYVWTDGSDVVYTKWAKAQPNDEDNFCVAVVINNGFWWDRSCEERQKQLCQKQAEIFHLKQSNFSTKINSEKWNNKDSLNRSLNSLTLIKYQKLDKKVDSLNYLKQTIYHHNVKYQRVDVSDK</sequence>
<keyword evidence="1" id="KW-0732">Signal</keyword>
<feature type="domain" description="C-type lectin" evidence="2">
    <location>
        <begin position="29"/>
        <end position="145"/>
    </location>
</feature>
<feature type="signal peptide" evidence="1">
    <location>
        <begin position="1"/>
        <end position="20"/>
    </location>
</feature>
<dbReference type="CDD" id="cd00037">
    <property type="entry name" value="CLECT"/>
    <property type="match status" value="1"/>
</dbReference>
<reference evidence="3 4" key="1">
    <citation type="journal article" date="2018" name="Gigascience">
        <title>Genomes of trombidid mites reveal novel predicted allergens and laterally-transferred genes associated with secondary metabolism.</title>
        <authorList>
            <person name="Dong X."/>
            <person name="Chaisiri K."/>
            <person name="Xia D."/>
            <person name="Armstrong S.D."/>
            <person name="Fang Y."/>
            <person name="Donnelly M.J."/>
            <person name="Kadowaki T."/>
            <person name="McGarry J.W."/>
            <person name="Darby A.C."/>
            <person name="Makepeace B.L."/>
        </authorList>
    </citation>
    <scope>NUCLEOTIDE SEQUENCE [LARGE SCALE GENOMIC DNA]</scope>
    <source>
        <strain evidence="3">UoL-WK</strain>
    </source>
</reference>
<dbReference type="OrthoDB" id="418245at2759"/>
<accession>A0A443QAB0</accession>